<evidence type="ECO:0000256" key="1">
    <source>
        <dbReference type="SAM" id="MobiDB-lite"/>
    </source>
</evidence>
<comment type="caution">
    <text evidence="2">The sequence shown here is derived from an EMBL/GenBank/DDBJ whole genome shotgun (WGS) entry which is preliminary data.</text>
</comment>
<name>A0ABP0S6Z7_9DINO</name>
<evidence type="ECO:0000313" key="2">
    <source>
        <dbReference type="EMBL" id="CAK9108096.1"/>
    </source>
</evidence>
<keyword evidence="3" id="KW-1185">Reference proteome</keyword>
<feature type="region of interest" description="Disordered" evidence="1">
    <location>
        <begin position="1"/>
        <end position="79"/>
    </location>
</feature>
<reference evidence="2 3" key="1">
    <citation type="submission" date="2024-02" db="EMBL/GenBank/DDBJ databases">
        <authorList>
            <person name="Chen Y."/>
            <person name="Shah S."/>
            <person name="Dougan E. K."/>
            <person name="Thang M."/>
            <person name="Chan C."/>
        </authorList>
    </citation>
    <scope>NUCLEOTIDE SEQUENCE [LARGE SCALE GENOMIC DNA]</scope>
</reference>
<accession>A0ABP0S6Z7</accession>
<evidence type="ECO:0000313" key="3">
    <source>
        <dbReference type="Proteomes" id="UP001642464"/>
    </source>
</evidence>
<sequence>MWECMISETRKGRLGKHRKPKESDPASPRRHLPLEIQGGGIRRDRTSQLEKIRAAGMQKSRRQHDQTAAEKGQMLSQHYSQASQDIASLASRLAQHNGLRQFSATFSSRAPPLELRMLLPELEASIELLLSSLANCTEQLEAMEVPSESRLAELKQTVCLYLRSEYEEATDTFKEQREHLRELKTASPLTSPMTIPVLPKFPSLGSSAEHGISSAAVSTQCSPDMPALDLVDEIKLDGLDDDSEVDEPPLPFAAVMSDIPFEGTAVP</sequence>
<feature type="compositionally biased region" description="Basic and acidic residues" evidence="1">
    <location>
        <begin position="41"/>
        <end position="53"/>
    </location>
</feature>
<protein>
    <submittedName>
        <fullName evidence="2">Uncharacterized protein</fullName>
    </submittedName>
</protein>
<organism evidence="2 3">
    <name type="scientific">Durusdinium trenchii</name>
    <dbReference type="NCBI Taxonomy" id="1381693"/>
    <lineage>
        <taxon>Eukaryota</taxon>
        <taxon>Sar</taxon>
        <taxon>Alveolata</taxon>
        <taxon>Dinophyceae</taxon>
        <taxon>Suessiales</taxon>
        <taxon>Symbiodiniaceae</taxon>
        <taxon>Durusdinium</taxon>
    </lineage>
</organism>
<proteinExistence type="predicted"/>
<dbReference type="Proteomes" id="UP001642464">
    <property type="component" value="Unassembled WGS sequence"/>
</dbReference>
<dbReference type="EMBL" id="CAXAMM010043018">
    <property type="protein sequence ID" value="CAK9108096.1"/>
    <property type="molecule type" value="Genomic_DNA"/>
</dbReference>
<gene>
    <name evidence="2" type="ORF">SCF082_LOCUS50293</name>
</gene>